<dbReference type="InterPro" id="IPR000847">
    <property type="entry name" value="LysR_HTH_N"/>
</dbReference>
<evidence type="ECO:0000256" key="3">
    <source>
        <dbReference type="ARBA" id="ARBA00023125"/>
    </source>
</evidence>
<evidence type="ECO:0000259" key="6">
    <source>
        <dbReference type="PROSITE" id="PS50931"/>
    </source>
</evidence>
<dbReference type="Pfam" id="PF03466">
    <property type="entry name" value="LysR_substrate"/>
    <property type="match status" value="1"/>
</dbReference>
<dbReference type="Gene3D" id="1.10.10.10">
    <property type="entry name" value="Winged helix-like DNA-binding domain superfamily/Winged helix DNA-binding domain"/>
    <property type="match status" value="1"/>
</dbReference>
<dbReference type="PANTHER" id="PTHR30346:SF28">
    <property type="entry name" value="HTH-TYPE TRANSCRIPTIONAL REGULATOR CYNR"/>
    <property type="match status" value="1"/>
</dbReference>
<dbReference type="SUPFAM" id="SSF46785">
    <property type="entry name" value="Winged helix' DNA-binding domain"/>
    <property type="match status" value="1"/>
</dbReference>
<feature type="region of interest" description="Disordered" evidence="5">
    <location>
        <begin position="144"/>
        <end position="188"/>
    </location>
</feature>
<name>A0ABN2VV50_9ACTN</name>
<feature type="compositionally biased region" description="Pro residues" evidence="5">
    <location>
        <begin position="153"/>
        <end position="165"/>
    </location>
</feature>
<dbReference type="SUPFAM" id="SSF53850">
    <property type="entry name" value="Periplasmic binding protein-like II"/>
    <property type="match status" value="1"/>
</dbReference>
<dbReference type="InterPro" id="IPR036390">
    <property type="entry name" value="WH_DNA-bd_sf"/>
</dbReference>
<evidence type="ECO:0000313" key="7">
    <source>
        <dbReference type="EMBL" id="GAA2073096.1"/>
    </source>
</evidence>
<reference evidence="7 8" key="1">
    <citation type="journal article" date="2019" name="Int. J. Syst. Evol. Microbiol.">
        <title>The Global Catalogue of Microorganisms (GCM) 10K type strain sequencing project: providing services to taxonomists for standard genome sequencing and annotation.</title>
        <authorList>
            <consortium name="The Broad Institute Genomics Platform"/>
            <consortium name="The Broad Institute Genome Sequencing Center for Infectious Disease"/>
            <person name="Wu L."/>
            <person name="Ma J."/>
        </authorList>
    </citation>
    <scope>NUCLEOTIDE SEQUENCE [LARGE SCALE GENOMIC DNA]</scope>
    <source>
        <strain evidence="7 8">JCM 15478</strain>
    </source>
</reference>
<dbReference type="Gene3D" id="3.40.190.10">
    <property type="entry name" value="Periplasmic binding protein-like II"/>
    <property type="match status" value="1"/>
</dbReference>
<evidence type="ECO:0000256" key="2">
    <source>
        <dbReference type="ARBA" id="ARBA00023015"/>
    </source>
</evidence>
<dbReference type="Pfam" id="PF00126">
    <property type="entry name" value="HTH_1"/>
    <property type="match status" value="1"/>
</dbReference>
<evidence type="ECO:0000256" key="4">
    <source>
        <dbReference type="ARBA" id="ARBA00023163"/>
    </source>
</evidence>
<dbReference type="InterPro" id="IPR005119">
    <property type="entry name" value="LysR_subst-bd"/>
</dbReference>
<keyword evidence="2" id="KW-0805">Transcription regulation</keyword>
<keyword evidence="3" id="KW-0238">DNA-binding</keyword>
<comment type="caution">
    <text evidence="7">The sequence shown here is derived from an EMBL/GenBank/DDBJ whole genome shotgun (WGS) entry which is preliminary data.</text>
</comment>
<feature type="compositionally biased region" description="Low complexity" evidence="5">
    <location>
        <begin position="166"/>
        <end position="182"/>
    </location>
</feature>
<accession>A0ABN2VV50</accession>
<dbReference type="PROSITE" id="PS50931">
    <property type="entry name" value="HTH_LYSR"/>
    <property type="match status" value="1"/>
</dbReference>
<evidence type="ECO:0000313" key="8">
    <source>
        <dbReference type="Proteomes" id="UP001500016"/>
    </source>
</evidence>
<dbReference type="InterPro" id="IPR036388">
    <property type="entry name" value="WH-like_DNA-bd_sf"/>
</dbReference>
<evidence type="ECO:0000256" key="1">
    <source>
        <dbReference type="ARBA" id="ARBA00009437"/>
    </source>
</evidence>
<dbReference type="PANTHER" id="PTHR30346">
    <property type="entry name" value="TRANSCRIPTIONAL DUAL REGULATOR HCAR-RELATED"/>
    <property type="match status" value="1"/>
</dbReference>
<organism evidence="7 8">
    <name type="scientific">Streptomyces albiaxialis</name>
    <dbReference type="NCBI Taxonomy" id="329523"/>
    <lineage>
        <taxon>Bacteria</taxon>
        <taxon>Bacillati</taxon>
        <taxon>Actinomycetota</taxon>
        <taxon>Actinomycetes</taxon>
        <taxon>Kitasatosporales</taxon>
        <taxon>Streptomycetaceae</taxon>
        <taxon>Streptomyces</taxon>
    </lineage>
</organism>
<proteinExistence type="inferred from homology"/>
<feature type="domain" description="HTH lysR-type" evidence="6">
    <location>
        <begin position="1"/>
        <end position="49"/>
    </location>
</feature>
<gene>
    <name evidence="7" type="ORF">GCM10009801_26160</name>
</gene>
<protein>
    <recommendedName>
        <fullName evidence="6">HTH lysR-type domain-containing protein</fullName>
    </recommendedName>
</protein>
<dbReference type="EMBL" id="BAAAPE010000007">
    <property type="protein sequence ID" value="GAA2073096.1"/>
    <property type="molecule type" value="Genomic_DNA"/>
</dbReference>
<sequence>MAVAEERSFTRAAARLHVARPGVSTQIRLRERELKQELLDRSARTVRLTDVGATVLPYAREALAALSRIREAVAEHTGLLRGRVSLGMVTSSATAYDLPHLLAEFHKEHPAIEVTLAEAASDELLNSLRAGRFDAVTISSPTSPRRAWAWRSSPPPTPAPAPIPSARPRSPTPRCARTSSSPGARRPP</sequence>
<comment type="similarity">
    <text evidence="1">Belongs to the LysR transcriptional regulatory family.</text>
</comment>
<evidence type="ECO:0000256" key="5">
    <source>
        <dbReference type="SAM" id="MobiDB-lite"/>
    </source>
</evidence>
<dbReference type="Proteomes" id="UP001500016">
    <property type="component" value="Unassembled WGS sequence"/>
</dbReference>
<keyword evidence="4" id="KW-0804">Transcription</keyword>
<keyword evidence="8" id="KW-1185">Reference proteome</keyword>